<organism evidence="1">
    <name type="scientific">marine sediment metagenome</name>
    <dbReference type="NCBI Taxonomy" id="412755"/>
    <lineage>
        <taxon>unclassified sequences</taxon>
        <taxon>metagenomes</taxon>
        <taxon>ecological metagenomes</taxon>
    </lineage>
</organism>
<evidence type="ECO:0000313" key="1">
    <source>
        <dbReference type="EMBL" id="KKN07620.1"/>
    </source>
</evidence>
<proteinExistence type="predicted"/>
<dbReference type="EMBL" id="LAZR01004548">
    <property type="protein sequence ID" value="KKN07620.1"/>
    <property type="molecule type" value="Genomic_DNA"/>
</dbReference>
<gene>
    <name evidence="1" type="ORF">LCGC14_1065050</name>
</gene>
<dbReference type="AlphaFoldDB" id="A0A0F9MJW1"/>
<protein>
    <submittedName>
        <fullName evidence="1">Uncharacterized protein</fullName>
    </submittedName>
</protein>
<reference evidence="1" key="1">
    <citation type="journal article" date="2015" name="Nature">
        <title>Complex archaea that bridge the gap between prokaryotes and eukaryotes.</title>
        <authorList>
            <person name="Spang A."/>
            <person name="Saw J.H."/>
            <person name="Jorgensen S.L."/>
            <person name="Zaremba-Niedzwiedzka K."/>
            <person name="Martijn J."/>
            <person name="Lind A.E."/>
            <person name="van Eijk R."/>
            <person name="Schleper C."/>
            <person name="Guy L."/>
            <person name="Ettema T.J."/>
        </authorList>
    </citation>
    <scope>NUCLEOTIDE SEQUENCE</scope>
</reference>
<name>A0A0F9MJW1_9ZZZZ</name>
<sequence length="115" mass="13678">MRGDRPATYEWSMGPREMYRRAPLFLYTGITHLKNGERVACDENIPWEQVRRYEPLYRVGDVMDLADEKRAEEPNEDLLPLPRDLIQEYVDRAEEIAKWRSYRSTFGPGLMLVRN</sequence>
<accession>A0A0F9MJW1</accession>
<comment type="caution">
    <text evidence="1">The sequence shown here is derived from an EMBL/GenBank/DDBJ whole genome shotgun (WGS) entry which is preliminary data.</text>
</comment>